<evidence type="ECO:0000256" key="6">
    <source>
        <dbReference type="PROSITE-ProRule" id="PRU00433"/>
    </source>
</evidence>
<evidence type="ECO:0000256" key="4">
    <source>
        <dbReference type="ARBA" id="ARBA00022982"/>
    </source>
</evidence>
<evidence type="ECO:0000256" key="2">
    <source>
        <dbReference type="ARBA" id="ARBA00022617"/>
    </source>
</evidence>
<dbReference type="InterPro" id="IPR008168">
    <property type="entry name" value="Cyt_C_IC"/>
</dbReference>
<dbReference type="PRINTS" id="PR00605">
    <property type="entry name" value="CYTCHROMECIC"/>
</dbReference>
<evidence type="ECO:0000256" key="1">
    <source>
        <dbReference type="ARBA" id="ARBA00022448"/>
    </source>
</evidence>
<feature type="signal peptide" evidence="7">
    <location>
        <begin position="1"/>
        <end position="24"/>
    </location>
</feature>
<keyword evidence="3 6" id="KW-0479">Metal-binding</keyword>
<dbReference type="PROSITE" id="PS51007">
    <property type="entry name" value="CYTC"/>
    <property type="match status" value="1"/>
</dbReference>
<feature type="domain" description="Cytochrome c" evidence="8">
    <location>
        <begin position="1"/>
        <end position="100"/>
    </location>
</feature>
<dbReference type="InterPro" id="IPR050597">
    <property type="entry name" value="Cytochrome_c_Oxidase_Subunit"/>
</dbReference>
<organism evidence="9">
    <name type="scientific">Hydrogenovibrio crunogenus (strain DSM 25203 / XCL-2)</name>
    <name type="common">Thiomicrospira crunogena</name>
    <dbReference type="NCBI Taxonomy" id="317025"/>
    <lineage>
        <taxon>Bacteria</taxon>
        <taxon>Pseudomonadati</taxon>
        <taxon>Pseudomonadota</taxon>
        <taxon>Gammaproteobacteria</taxon>
        <taxon>Thiotrichales</taxon>
        <taxon>Piscirickettsiaceae</taxon>
        <taxon>Hydrogenovibrio</taxon>
    </lineage>
</organism>
<dbReference type="PANTHER" id="PTHR33751">
    <property type="entry name" value="CBB3-TYPE CYTOCHROME C OXIDASE SUBUNIT FIXP"/>
    <property type="match status" value="1"/>
</dbReference>
<proteinExistence type="predicted"/>
<dbReference type="STRING" id="317025.Tcr_0628"/>
<keyword evidence="5 6" id="KW-0408">Iron</keyword>
<evidence type="ECO:0000256" key="3">
    <source>
        <dbReference type="ARBA" id="ARBA00022723"/>
    </source>
</evidence>
<dbReference type="GO" id="GO:0009055">
    <property type="term" value="F:electron transfer activity"/>
    <property type="evidence" value="ECO:0007669"/>
    <property type="project" value="InterPro"/>
</dbReference>
<dbReference type="eggNOG" id="COG2863">
    <property type="taxonomic scope" value="Bacteria"/>
</dbReference>
<dbReference type="HOGENOM" id="CLU_128253_1_2_6"/>
<dbReference type="KEGG" id="tcx:Tcr_0628"/>
<keyword evidence="1" id="KW-0813">Transport</keyword>
<dbReference type="SUPFAM" id="SSF46626">
    <property type="entry name" value="Cytochrome c"/>
    <property type="match status" value="1"/>
</dbReference>
<dbReference type="InterPro" id="IPR009056">
    <property type="entry name" value="Cyt_c-like_dom"/>
</dbReference>
<gene>
    <name evidence="9" type="ordered locus">Tcr_0628</name>
</gene>
<protein>
    <submittedName>
        <fullName evidence="9">Cytochrome c, class I</fullName>
    </submittedName>
</protein>
<dbReference type="GO" id="GO:0005506">
    <property type="term" value="F:iron ion binding"/>
    <property type="evidence" value="ECO:0007669"/>
    <property type="project" value="InterPro"/>
</dbReference>
<dbReference type="Pfam" id="PF00034">
    <property type="entry name" value="Cytochrom_C"/>
    <property type="match status" value="1"/>
</dbReference>
<keyword evidence="4" id="KW-0249">Electron transport</keyword>
<dbReference type="EMBL" id="CP000109">
    <property type="protein sequence ID" value="ABB41224.1"/>
    <property type="molecule type" value="Genomic_DNA"/>
</dbReference>
<reference evidence="9" key="1">
    <citation type="submission" date="2006-07" db="EMBL/GenBank/DDBJ databases">
        <title>Complete sequence of Thiomicrospira crunogena XCL-2.</title>
        <authorList>
            <consortium name="US DOE Joint Genome Institute"/>
            <person name="Copeland A."/>
            <person name="Lucas S."/>
            <person name="Lapidus A."/>
            <person name="Barry K."/>
            <person name="Detter J.C."/>
            <person name="Glavina del Rio T."/>
            <person name="Hammon N."/>
            <person name="Israni S."/>
            <person name="Dalin E."/>
            <person name="Tice H."/>
            <person name="Pitluck S."/>
            <person name="Chain P."/>
            <person name="Malfatti S."/>
            <person name="Shin M."/>
            <person name="Vergez L."/>
            <person name="Schmutz J."/>
            <person name="Larimer F."/>
            <person name="Land M."/>
            <person name="Hauser L."/>
            <person name="Kyrpides N."/>
            <person name="Lykidis A."/>
            <person name="Scott K.M."/>
            <person name="Sievert S."/>
            <person name="Kerfeld C."/>
            <person name="Freyermuth S."/>
            <person name="Dobrinski K."/>
            <person name="Boller A."/>
            <person name="Fitzpatrick K."/>
            <person name="Thoma P."/>
            <person name="Moore J."/>
            <person name="Richardson P."/>
        </authorList>
    </citation>
    <scope>NUCLEOTIDE SEQUENCE</scope>
    <source>
        <strain evidence="9">XCL-2</strain>
    </source>
</reference>
<evidence type="ECO:0000256" key="7">
    <source>
        <dbReference type="SAM" id="SignalP"/>
    </source>
</evidence>
<accession>Q31HZ9</accession>
<feature type="chain" id="PRO_5004220207" evidence="7">
    <location>
        <begin position="25"/>
        <end position="102"/>
    </location>
</feature>
<keyword evidence="7" id="KW-0732">Signal</keyword>
<evidence type="ECO:0000259" key="8">
    <source>
        <dbReference type="PROSITE" id="PS51007"/>
    </source>
</evidence>
<dbReference type="AlphaFoldDB" id="Q31HZ9"/>
<dbReference type="InterPro" id="IPR036909">
    <property type="entry name" value="Cyt_c-like_dom_sf"/>
</dbReference>
<evidence type="ECO:0000256" key="5">
    <source>
        <dbReference type="ARBA" id="ARBA00023004"/>
    </source>
</evidence>
<dbReference type="GO" id="GO:0020037">
    <property type="term" value="F:heme binding"/>
    <property type="evidence" value="ECO:0007669"/>
    <property type="project" value="InterPro"/>
</dbReference>
<evidence type="ECO:0000313" key="9">
    <source>
        <dbReference type="EMBL" id="ABB41224.1"/>
    </source>
</evidence>
<dbReference type="PANTHER" id="PTHR33751:SF9">
    <property type="entry name" value="CYTOCHROME C4"/>
    <property type="match status" value="1"/>
</dbReference>
<keyword evidence="2 6" id="KW-0349">Heme</keyword>
<dbReference type="Gene3D" id="1.10.760.10">
    <property type="entry name" value="Cytochrome c-like domain"/>
    <property type="match status" value="1"/>
</dbReference>
<sequence length="102" mass="11416">MYAMKQLFLMAFSVSFLFSNPAFSADMPAKAKTCVGCHGVDGNSMVPNFPKLAGQHAKYLEKALKDFRDGFRKDATMETFAKNLSDKEIKELAEYYASQEAK</sequence>
<name>Q31HZ9_HYDCU</name>